<protein>
    <submittedName>
        <fullName evidence="2">(northern house mosquito) hypothetical protein</fullName>
    </submittedName>
</protein>
<name>A0A8D8JW21_CULPI</name>
<organism evidence="2">
    <name type="scientific">Culex pipiens</name>
    <name type="common">House mosquito</name>
    <dbReference type="NCBI Taxonomy" id="7175"/>
    <lineage>
        <taxon>Eukaryota</taxon>
        <taxon>Metazoa</taxon>
        <taxon>Ecdysozoa</taxon>
        <taxon>Arthropoda</taxon>
        <taxon>Hexapoda</taxon>
        <taxon>Insecta</taxon>
        <taxon>Pterygota</taxon>
        <taxon>Neoptera</taxon>
        <taxon>Endopterygota</taxon>
        <taxon>Diptera</taxon>
        <taxon>Nematocera</taxon>
        <taxon>Culicoidea</taxon>
        <taxon>Culicidae</taxon>
        <taxon>Culicinae</taxon>
        <taxon>Culicini</taxon>
        <taxon>Culex</taxon>
        <taxon>Culex</taxon>
    </lineage>
</organism>
<proteinExistence type="predicted"/>
<dbReference type="AlphaFoldDB" id="A0A8D8JW21"/>
<accession>A0A8D8JW21</accession>
<dbReference type="EMBL" id="HBUE01299478">
    <property type="protein sequence ID" value="CAG6578141.1"/>
    <property type="molecule type" value="Transcribed_RNA"/>
</dbReference>
<reference evidence="2" key="1">
    <citation type="submission" date="2021-05" db="EMBL/GenBank/DDBJ databases">
        <authorList>
            <person name="Alioto T."/>
            <person name="Alioto T."/>
            <person name="Gomez Garrido J."/>
        </authorList>
    </citation>
    <scope>NUCLEOTIDE SEQUENCE</scope>
</reference>
<sequence length="107" mass="11250">MARPSRLRKLLVDSTRRNFRSGDGSAGPGATDRTMHSAGKESDVVSEDGRRDVVNEAGPGGTTGGLASSSRASSTPDMLAAILRIERFAKRREGEHLLGTVGTNALI</sequence>
<feature type="region of interest" description="Disordered" evidence="1">
    <location>
        <begin position="1"/>
        <end position="73"/>
    </location>
</feature>
<feature type="compositionally biased region" description="Basic and acidic residues" evidence="1">
    <location>
        <begin position="33"/>
        <end position="54"/>
    </location>
</feature>
<evidence type="ECO:0000256" key="1">
    <source>
        <dbReference type="SAM" id="MobiDB-lite"/>
    </source>
</evidence>
<evidence type="ECO:0000313" key="2">
    <source>
        <dbReference type="EMBL" id="CAG6578141.1"/>
    </source>
</evidence>
<dbReference type="EMBL" id="HBUE01193523">
    <property type="protein sequence ID" value="CAG6526429.1"/>
    <property type="molecule type" value="Transcribed_RNA"/>
</dbReference>